<feature type="transmembrane region" description="Helical" evidence="5">
    <location>
        <begin position="163"/>
        <end position="188"/>
    </location>
</feature>
<evidence type="ECO:0000313" key="8">
    <source>
        <dbReference type="Proteomes" id="UP000598120"/>
    </source>
</evidence>
<evidence type="ECO:0000256" key="4">
    <source>
        <dbReference type="ARBA" id="ARBA00023136"/>
    </source>
</evidence>
<comment type="subcellular location">
    <subcellularLocation>
        <location evidence="1">Membrane</location>
        <topology evidence="1">Multi-pass membrane protein</topology>
    </subcellularLocation>
</comment>
<dbReference type="Proteomes" id="UP000598120">
    <property type="component" value="Unassembled WGS sequence"/>
</dbReference>
<proteinExistence type="predicted"/>
<evidence type="ECO:0000256" key="5">
    <source>
        <dbReference type="SAM" id="Phobius"/>
    </source>
</evidence>
<evidence type="ECO:0000259" key="6">
    <source>
        <dbReference type="Pfam" id="PF04893"/>
    </source>
</evidence>
<evidence type="ECO:0000256" key="3">
    <source>
        <dbReference type="ARBA" id="ARBA00022989"/>
    </source>
</evidence>
<gene>
    <name evidence="7" type="ORF">GCM10011531_05050</name>
</gene>
<keyword evidence="8" id="KW-1185">Reference proteome</keyword>
<feature type="transmembrane region" description="Helical" evidence="5">
    <location>
        <begin position="50"/>
        <end position="69"/>
    </location>
</feature>
<organism evidence="7 8">
    <name type="scientific">Aquaticitalea lipolytica</name>
    <dbReference type="NCBI Taxonomy" id="1247562"/>
    <lineage>
        <taxon>Bacteria</taxon>
        <taxon>Pseudomonadati</taxon>
        <taxon>Bacteroidota</taxon>
        <taxon>Flavobacteriia</taxon>
        <taxon>Flavobacteriales</taxon>
        <taxon>Flavobacteriaceae</taxon>
        <taxon>Aquaticitalea</taxon>
    </lineage>
</organism>
<dbReference type="Pfam" id="PF04893">
    <property type="entry name" value="Yip1"/>
    <property type="match status" value="1"/>
</dbReference>
<keyword evidence="3 5" id="KW-1133">Transmembrane helix</keyword>
<keyword evidence="2 5" id="KW-0812">Transmembrane</keyword>
<reference evidence="7 8" key="1">
    <citation type="journal article" date="2014" name="Int. J. Syst. Evol. Microbiol.">
        <title>Complete genome sequence of Corynebacterium casei LMG S-19264T (=DSM 44701T), isolated from a smear-ripened cheese.</title>
        <authorList>
            <consortium name="US DOE Joint Genome Institute (JGI-PGF)"/>
            <person name="Walter F."/>
            <person name="Albersmeier A."/>
            <person name="Kalinowski J."/>
            <person name="Ruckert C."/>
        </authorList>
    </citation>
    <scope>NUCLEOTIDE SEQUENCE [LARGE SCALE GENOMIC DNA]</scope>
    <source>
        <strain evidence="7 8">CGMCC 1.15295</strain>
    </source>
</reference>
<dbReference type="AlphaFoldDB" id="A0A8J2XFC4"/>
<dbReference type="GO" id="GO:0016020">
    <property type="term" value="C:membrane"/>
    <property type="evidence" value="ECO:0007669"/>
    <property type="project" value="UniProtKB-SubCell"/>
</dbReference>
<keyword evidence="4 5" id="KW-0472">Membrane</keyword>
<name>A0A8J2XFC4_9FLAO</name>
<feature type="transmembrane region" description="Helical" evidence="5">
    <location>
        <begin position="81"/>
        <end position="104"/>
    </location>
</feature>
<dbReference type="EMBL" id="BMIC01000001">
    <property type="protein sequence ID" value="GFZ78478.1"/>
    <property type="molecule type" value="Genomic_DNA"/>
</dbReference>
<dbReference type="InterPro" id="IPR006977">
    <property type="entry name" value="Yip1_dom"/>
</dbReference>
<evidence type="ECO:0000313" key="7">
    <source>
        <dbReference type="EMBL" id="GFZ78478.1"/>
    </source>
</evidence>
<feature type="transmembrane region" description="Helical" evidence="5">
    <location>
        <begin position="200"/>
        <end position="221"/>
    </location>
</feature>
<sequence length="223" mass="25290">MTDLQEDNKFEEFEHLEDFSDLNTENLIFEIWVKPKKVFDYILKFDPTKYVAILLVISAFIATLERLLTKNLSLDAYGFGYSVGGLAIGTLLTWLMYYVSAWFFRLFGATFLGGKANNQDFRTVIAWSNIPLIAGILTTLCIVLLYGWEAPREYYTPESEIEGYVFIAVGIVDIVLSLWSMMIMVIGVMRIQHFSIGRALANVFLPLLIIVAIVALFVIGLTL</sequence>
<feature type="transmembrane region" description="Helical" evidence="5">
    <location>
        <begin position="124"/>
        <end position="148"/>
    </location>
</feature>
<dbReference type="RefSeq" id="WP_188604763.1">
    <property type="nucleotide sequence ID" value="NZ_BMIC01000001.1"/>
</dbReference>
<feature type="domain" description="Yip1" evidence="6">
    <location>
        <begin position="29"/>
        <end position="216"/>
    </location>
</feature>
<protein>
    <recommendedName>
        <fullName evidence="6">Yip1 domain-containing protein</fullName>
    </recommendedName>
</protein>
<comment type="caution">
    <text evidence="7">The sequence shown here is derived from an EMBL/GenBank/DDBJ whole genome shotgun (WGS) entry which is preliminary data.</text>
</comment>
<evidence type="ECO:0000256" key="2">
    <source>
        <dbReference type="ARBA" id="ARBA00022692"/>
    </source>
</evidence>
<accession>A0A8J2XFC4</accession>
<evidence type="ECO:0000256" key="1">
    <source>
        <dbReference type="ARBA" id="ARBA00004141"/>
    </source>
</evidence>